<dbReference type="PANTHER" id="PTHR13156:SF0">
    <property type="entry name" value="NADH DEHYDROGENASE [UBIQUINONE] IRON-SULFUR PROTEIN 6, MITOCHONDRIAL"/>
    <property type="match status" value="1"/>
</dbReference>
<dbReference type="PANTHER" id="PTHR13156">
    <property type="entry name" value="NADH-UBIQUINONE OXIDOREDUCTASE 13 KD-A SUBUNIT"/>
    <property type="match status" value="1"/>
</dbReference>
<dbReference type="EMBL" id="KN822018">
    <property type="protein sequence ID" value="KIM66203.1"/>
    <property type="molecule type" value="Genomic_DNA"/>
</dbReference>
<feature type="region of interest" description="Disordered" evidence="1">
    <location>
        <begin position="27"/>
        <end position="74"/>
    </location>
</feature>
<dbReference type="Pfam" id="PF10276">
    <property type="entry name" value="zf-CHCC"/>
    <property type="match status" value="1"/>
</dbReference>
<dbReference type="AlphaFoldDB" id="A0A0C2ZXN5"/>
<dbReference type="Proteomes" id="UP000053989">
    <property type="component" value="Unassembled WGS sequence"/>
</dbReference>
<feature type="domain" description="Zinc finger CHCC-type" evidence="2">
    <location>
        <begin position="104"/>
        <end position="139"/>
    </location>
</feature>
<evidence type="ECO:0000259" key="2">
    <source>
        <dbReference type="Pfam" id="PF10276"/>
    </source>
</evidence>
<dbReference type="InterPro" id="IPR019401">
    <property type="entry name" value="Znf_CHCC"/>
</dbReference>
<dbReference type="STRING" id="1036808.A0A0C2ZXN5"/>
<sequence length="148" mass="15957">MKFSQELSRRLASRVFPSSPLRRAFSAIASSNPPPSSSVSVKTAQVSPVPQAPNYPTTWSTNQQPRPAARSGARFEQTAMELQPNPLSAMDLIANEPVRIVHARKAVCDGGGGPLGHPKIFINLDQPGSHPCGYSGLRFEQAPHGHEH</sequence>
<reference evidence="3 4" key="1">
    <citation type="submission" date="2014-04" db="EMBL/GenBank/DDBJ databases">
        <authorList>
            <consortium name="DOE Joint Genome Institute"/>
            <person name="Kuo A."/>
            <person name="Kohler A."/>
            <person name="Nagy L.G."/>
            <person name="Floudas D."/>
            <person name="Copeland A."/>
            <person name="Barry K.W."/>
            <person name="Cichocki N."/>
            <person name="Veneault-Fourrey C."/>
            <person name="LaButti K."/>
            <person name="Lindquist E.A."/>
            <person name="Lipzen A."/>
            <person name="Lundell T."/>
            <person name="Morin E."/>
            <person name="Murat C."/>
            <person name="Sun H."/>
            <person name="Tunlid A."/>
            <person name="Henrissat B."/>
            <person name="Grigoriev I.V."/>
            <person name="Hibbett D.S."/>
            <person name="Martin F."/>
            <person name="Nordberg H.P."/>
            <person name="Cantor M.N."/>
            <person name="Hua S.X."/>
        </authorList>
    </citation>
    <scope>NUCLEOTIDE SEQUENCE [LARGE SCALE GENOMIC DNA]</scope>
    <source>
        <strain evidence="3 4">Foug A</strain>
    </source>
</reference>
<name>A0A0C2ZXN5_9AGAM</name>
<dbReference type="Gene3D" id="2.60.260.40">
    <property type="entry name" value="q5lls5 like domains"/>
    <property type="match status" value="1"/>
</dbReference>
<protein>
    <recommendedName>
        <fullName evidence="2">Zinc finger CHCC-type domain-containing protein</fullName>
    </recommendedName>
</protein>
<dbReference type="OrthoDB" id="307899at2759"/>
<evidence type="ECO:0000313" key="4">
    <source>
        <dbReference type="Proteomes" id="UP000053989"/>
    </source>
</evidence>
<accession>A0A0C2ZXN5</accession>
<evidence type="ECO:0000313" key="3">
    <source>
        <dbReference type="EMBL" id="KIM66203.1"/>
    </source>
</evidence>
<reference evidence="4" key="2">
    <citation type="submission" date="2015-01" db="EMBL/GenBank/DDBJ databases">
        <title>Evolutionary Origins and Diversification of the Mycorrhizal Mutualists.</title>
        <authorList>
            <consortium name="DOE Joint Genome Institute"/>
            <consortium name="Mycorrhizal Genomics Consortium"/>
            <person name="Kohler A."/>
            <person name="Kuo A."/>
            <person name="Nagy L.G."/>
            <person name="Floudas D."/>
            <person name="Copeland A."/>
            <person name="Barry K.W."/>
            <person name="Cichocki N."/>
            <person name="Veneault-Fourrey C."/>
            <person name="LaButti K."/>
            <person name="Lindquist E.A."/>
            <person name="Lipzen A."/>
            <person name="Lundell T."/>
            <person name="Morin E."/>
            <person name="Murat C."/>
            <person name="Riley R."/>
            <person name="Ohm R."/>
            <person name="Sun H."/>
            <person name="Tunlid A."/>
            <person name="Henrissat B."/>
            <person name="Grigoriev I.V."/>
            <person name="Hibbett D.S."/>
            <person name="Martin F."/>
        </authorList>
    </citation>
    <scope>NUCLEOTIDE SEQUENCE [LARGE SCALE GENOMIC DNA]</scope>
    <source>
        <strain evidence="4">Foug A</strain>
    </source>
</reference>
<evidence type="ECO:0000256" key="1">
    <source>
        <dbReference type="SAM" id="MobiDB-lite"/>
    </source>
</evidence>
<dbReference type="GO" id="GO:0006120">
    <property type="term" value="P:mitochondrial electron transport, NADH to ubiquinone"/>
    <property type="evidence" value="ECO:0007669"/>
    <property type="project" value="TreeGrafter"/>
</dbReference>
<dbReference type="GO" id="GO:0005739">
    <property type="term" value="C:mitochondrion"/>
    <property type="evidence" value="ECO:0007669"/>
    <property type="project" value="GOC"/>
</dbReference>
<proteinExistence type="predicted"/>
<dbReference type="HOGENOM" id="CLU_083053_1_0_1"/>
<dbReference type="FunFam" id="2.60.260.40:FF:000003">
    <property type="entry name" value="NADH dehydrogenase [ubiquinone] iron-sulfur protein 6, mitochondrial"/>
    <property type="match status" value="1"/>
</dbReference>
<keyword evidence="4" id="KW-1185">Reference proteome</keyword>
<gene>
    <name evidence="3" type="ORF">SCLCIDRAFT_1211433</name>
</gene>
<feature type="compositionally biased region" description="Polar residues" evidence="1">
    <location>
        <begin position="41"/>
        <end position="65"/>
    </location>
</feature>
<dbReference type="InParanoid" id="A0A0C2ZXN5"/>
<organism evidence="3 4">
    <name type="scientific">Scleroderma citrinum Foug A</name>
    <dbReference type="NCBI Taxonomy" id="1036808"/>
    <lineage>
        <taxon>Eukaryota</taxon>
        <taxon>Fungi</taxon>
        <taxon>Dikarya</taxon>
        <taxon>Basidiomycota</taxon>
        <taxon>Agaricomycotina</taxon>
        <taxon>Agaricomycetes</taxon>
        <taxon>Agaricomycetidae</taxon>
        <taxon>Boletales</taxon>
        <taxon>Sclerodermatineae</taxon>
        <taxon>Sclerodermataceae</taxon>
        <taxon>Scleroderma</taxon>
    </lineage>
</organism>